<dbReference type="InterPro" id="IPR006564">
    <property type="entry name" value="Znf_PMZ"/>
</dbReference>
<protein>
    <recommendedName>
        <fullName evidence="6">SWIM-type domain-containing protein</fullName>
    </recommendedName>
</protein>
<proteinExistence type="predicted"/>
<dbReference type="PANTHER" id="PTHR31973:SF187">
    <property type="entry name" value="MUTATOR TRANSPOSASE MUDRA PROTEIN"/>
    <property type="match status" value="1"/>
</dbReference>
<dbReference type="PROSITE" id="PS50966">
    <property type="entry name" value="ZF_SWIM"/>
    <property type="match status" value="1"/>
</dbReference>
<evidence type="ECO:0000256" key="1">
    <source>
        <dbReference type="ARBA" id="ARBA00022723"/>
    </source>
</evidence>
<evidence type="ECO:0000259" key="6">
    <source>
        <dbReference type="PROSITE" id="PS50966"/>
    </source>
</evidence>
<dbReference type="InterPro" id="IPR004332">
    <property type="entry name" value="Transposase_MuDR"/>
</dbReference>
<dbReference type="Pfam" id="PF03108">
    <property type="entry name" value="DBD_Tnp_Mut"/>
    <property type="match status" value="1"/>
</dbReference>
<keyword evidence="2 4" id="KW-0863">Zinc-finger</keyword>
<dbReference type="SMART" id="SM00575">
    <property type="entry name" value="ZnF_PMZ"/>
    <property type="match status" value="1"/>
</dbReference>
<feature type="domain" description="SWIM-type" evidence="6">
    <location>
        <begin position="623"/>
        <end position="655"/>
    </location>
</feature>
<reference evidence="7" key="1">
    <citation type="submission" date="2020-01" db="EMBL/GenBank/DDBJ databases">
        <authorList>
            <person name="Mishra B."/>
        </authorList>
    </citation>
    <scope>NUCLEOTIDE SEQUENCE [LARGE SCALE GENOMIC DNA]</scope>
</reference>
<feature type="compositionally biased region" description="Acidic residues" evidence="5">
    <location>
        <begin position="133"/>
        <end position="153"/>
    </location>
</feature>
<evidence type="ECO:0000256" key="2">
    <source>
        <dbReference type="ARBA" id="ARBA00022771"/>
    </source>
</evidence>
<dbReference type="InterPro" id="IPR018289">
    <property type="entry name" value="MULE_transposase_dom"/>
</dbReference>
<keyword evidence="1" id="KW-0479">Metal-binding</keyword>
<accession>A0A6D2ISC2</accession>
<keyword evidence="3" id="KW-0862">Zinc</keyword>
<evidence type="ECO:0000256" key="4">
    <source>
        <dbReference type="PROSITE-ProRule" id="PRU00325"/>
    </source>
</evidence>
<evidence type="ECO:0000256" key="3">
    <source>
        <dbReference type="ARBA" id="ARBA00022833"/>
    </source>
</evidence>
<name>A0A6D2ISC2_9BRAS</name>
<dbReference type="EMBL" id="CACVBM020001063">
    <property type="protein sequence ID" value="CAA7028000.1"/>
    <property type="molecule type" value="Genomic_DNA"/>
</dbReference>
<feature type="region of interest" description="Disordered" evidence="5">
    <location>
        <begin position="111"/>
        <end position="165"/>
    </location>
</feature>
<gene>
    <name evidence="7" type="ORF">MERR_LOCUS15235</name>
</gene>
<evidence type="ECO:0000313" key="7">
    <source>
        <dbReference type="EMBL" id="CAA7028000.1"/>
    </source>
</evidence>
<organism evidence="7 8">
    <name type="scientific">Microthlaspi erraticum</name>
    <dbReference type="NCBI Taxonomy" id="1685480"/>
    <lineage>
        <taxon>Eukaryota</taxon>
        <taxon>Viridiplantae</taxon>
        <taxon>Streptophyta</taxon>
        <taxon>Embryophyta</taxon>
        <taxon>Tracheophyta</taxon>
        <taxon>Spermatophyta</taxon>
        <taxon>Magnoliopsida</taxon>
        <taxon>eudicotyledons</taxon>
        <taxon>Gunneridae</taxon>
        <taxon>Pentapetalae</taxon>
        <taxon>rosids</taxon>
        <taxon>malvids</taxon>
        <taxon>Brassicales</taxon>
        <taxon>Brassicaceae</taxon>
        <taxon>Coluteocarpeae</taxon>
        <taxon>Microthlaspi</taxon>
    </lineage>
</organism>
<comment type="caution">
    <text evidence="7">The sequence shown here is derived from an EMBL/GenBank/DDBJ whole genome shotgun (WGS) entry which is preliminary data.</text>
</comment>
<dbReference type="OrthoDB" id="683469at2759"/>
<dbReference type="PANTHER" id="PTHR31973">
    <property type="entry name" value="POLYPROTEIN, PUTATIVE-RELATED"/>
    <property type="match status" value="1"/>
</dbReference>
<dbReference type="Proteomes" id="UP000467841">
    <property type="component" value="Unassembled WGS sequence"/>
</dbReference>
<dbReference type="InterPro" id="IPR007527">
    <property type="entry name" value="Znf_SWIM"/>
</dbReference>
<dbReference type="GO" id="GO:0008270">
    <property type="term" value="F:zinc ion binding"/>
    <property type="evidence" value="ECO:0007669"/>
    <property type="project" value="UniProtKB-KW"/>
</dbReference>
<dbReference type="AlphaFoldDB" id="A0A6D2ISC2"/>
<sequence length="714" mass="80573">MVYVAAVYGKWERREQGTWFFVVDDDKGGRLFSLRDGCTHGELVEMANDEYGVDSNSELIEVSYPLPADIIQGVPIDSPPTFVTTDRQVQVLVELSRLHVIRLSVSSKRMNTAKSDLPDGDNVGSDSEWGLSTDDEDWDAQANEYDDADDEPVDEPRPTTDWTNGEIDEAEADYSEYGRVPDEDVREKKVPLDDIRLKGRCYNEGGHFDKYRDAVIKVGQRFASKDELLNMCRLMAVVHRFSFRVFKSSPALFVATCNVNGCAWRVRASLKNEAIAFFVTKYVSTHTCSVADRVANRKSCTPKYIGALFIERVGIIEGIVPEHIVISMKVMFGLKLNYTTAYRSLRAAHEYVRGTPEDGYANLASYLHRTKEANPGTITDLVRDKLDRFKYCFISFRACMVGFQYCRRVVIVDGTHLTGKYGGTLLVAAGQDGNFQVFPLAFAVVDAENNESWGWFMNNLKGCFTQDFPLVIVSDRHPAIANAIETVFPWATRGICYYHMQNNIIGTYHAKDIMYMVKGAAYAHNLDTYNWERFNIKTSNIAESINSAVKKAKGYPLPSLLEFIREKLSHWFMKRRENALTLTTLHSKGVEYLLAVREHYAGFMDVERIDDWQFSVKSGAGLYNVDLELRTCSCGVFEVEKIPCSHAIAAINDARLLVSSYVSPAYNKNTVHATYAHPLYPSASNFSFVKKEPCRPRSLHRPLAGKRNQGGKLG</sequence>
<dbReference type="Pfam" id="PF04434">
    <property type="entry name" value="SWIM"/>
    <property type="match status" value="1"/>
</dbReference>
<evidence type="ECO:0000313" key="8">
    <source>
        <dbReference type="Proteomes" id="UP000467841"/>
    </source>
</evidence>
<evidence type="ECO:0000256" key="5">
    <source>
        <dbReference type="SAM" id="MobiDB-lite"/>
    </source>
</evidence>
<dbReference type="Pfam" id="PF10551">
    <property type="entry name" value="MULE"/>
    <property type="match status" value="1"/>
</dbReference>
<keyword evidence="8" id="KW-1185">Reference proteome</keyword>